<keyword evidence="9 13" id="KW-0460">Magnesium</keyword>
<dbReference type="GO" id="GO:0005737">
    <property type="term" value="C:cytoplasm"/>
    <property type="evidence" value="ECO:0007669"/>
    <property type="project" value="UniProtKB-SubCell"/>
</dbReference>
<dbReference type="RefSeq" id="WP_048593961.1">
    <property type="nucleotide sequence ID" value="NZ_CVLB01000001.1"/>
</dbReference>
<comment type="subcellular location">
    <subcellularLocation>
        <location evidence="1 13">Cytoplasm</location>
    </subcellularLocation>
</comment>
<keyword evidence="10 13" id="KW-0648">Protein biosynthesis</keyword>
<dbReference type="GO" id="GO:0005524">
    <property type="term" value="F:ATP binding"/>
    <property type="evidence" value="ECO:0007669"/>
    <property type="project" value="UniProtKB-UniRule"/>
</dbReference>
<dbReference type="AlphaFoldDB" id="A0A0G4K5F6"/>
<dbReference type="Pfam" id="PF02912">
    <property type="entry name" value="Phe_tRNA-synt_N"/>
    <property type="match status" value="1"/>
</dbReference>
<evidence type="ECO:0000256" key="10">
    <source>
        <dbReference type="ARBA" id="ARBA00022917"/>
    </source>
</evidence>
<evidence type="ECO:0000259" key="14">
    <source>
        <dbReference type="PROSITE" id="PS50862"/>
    </source>
</evidence>
<evidence type="ECO:0000313" key="16">
    <source>
        <dbReference type="Proteomes" id="UP000043763"/>
    </source>
</evidence>
<evidence type="ECO:0000256" key="11">
    <source>
        <dbReference type="ARBA" id="ARBA00023146"/>
    </source>
</evidence>
<dbReference type="HAMAP" id="MF_00281">
    <property type="entry name" value="Phe_tRNA_synth_alpha1"/>
    <property type="match status" value="1"/>
</dbReference>
<evidence type="ECO:0000256" key="3">
    <source>
        <dbReference type="ARBA" id="ARBA00011209"/>
    </source>
</evidence>
<dbReference type="GO" id="GO:0000287">
    <property type="term" value="F:magnesium ion binding"/>
    <property type="evidence" value="ECO:0007669"/>
    <property type="project" value="UniProtKB-UniRule"/>
</dbReference>
<keyword evidence="11 13" id="KW-0030">Aminoacyl-tRNA synthetase</keyword>
<keyword evidence="8 13" id="KW-0067">ATP-binding</keyword>
<comment type="catalytic activity">
    <reaction evidence="12 13">
        <text>tRNA(Phe) + L-phenylalanine + ATP = L-phenylalanyl-tRNA(Phe) + AMP + diphosphate + H(+)</text>
        <dbReference type="Rhea" id="RHEA:19413"/>
        <dbReference type="Rhea" id="RHEA-COMP:9668"/>
        <dbReference type="Rhea" id="RHEA-COMP:9699"/>
        <dbReference type="ChEBI" id="CHEBI:15378"/>
        <dbReference type="ChEBI" id="CHEBI:30616"/>
        <dbReference type="ChEBI" id="CHEBI:33019"/>
        <dbReference type="ChEBI" id="CHEBI:58095"/>
        <dbReference type="ChEBI" id="CHEBI:78442"/>
        <dbReference type="ChEBI" id="CHEBI:78531"/>
        <dbReference type="ChEBI" id="CHEBI:456215"/>
        <dbReference type="EC" id="6.1.1.20"/>
    </reaction>
</comment>
<evidence type="ECO:0000256" key="12">
    <source>
        <dbReference type="ARBA" id="ARBA00049255"/>
    </source>
</evidence>
<gene>
    <name evidence="13 15" type="primary">pheS</name>
    <name evidence="15" type="ORF">BRSU_0840</name>
</gene>
<dbReference type="InterPro" id="IPR006195">
    <property type="entry name" value="aa-tRNA-synth_II"/>
</dbReference>
<proteinExistence type="inferred from homology"/>
<dbReference type="InterPro" id="IPR004529">
    <property type="entry name" value="Phe-tRNA-synth_IIc_asu"/>
</dbReference>
<sequence length="339" mass="38483">MENLEELHSFLKNSIENANTQAEIDDIRIRYLGRKGKITELLKSLSSIDNIEEKKEFGKKINEIKNYCENALLEKKNAISEQEFLSSLEKNKIDITMPGRRPKSAGVNLLTRVEEEIVSILTEIGFRVVEGNEIEDDFHNFEALNIPYYHPSRDSHDSFFISKEHVLRTHTSGMQIRTMLETPPPIAVVSPGKCARRDAIDSKHSPVFHQVEGLMVDKGISFNDLKGILELFCKRMFGDKTQIRLRPDFFPFVEPGADLSATCVICGGSGCKTCGGEGWLELMGAGMIHPNVFKHVGYDITKYTGFAFGMGIERVAMIKYGITDIRMFYENDIDFLKQW</sequence>
<evidence type="ECO:0000256" key="4">
    <source>
        <dbReference type="ARBA" id="ARBA00022490"/>
    </source>
</evidence>
<dbReference type="GO" id="GO:0000049">
    <property type="term" value="F:tRNA binding"/>
    <property type="evidence" value="ECO:0007669"/>
    <property type="project" value="InterPro"/>
</dbReference>
<protein>
    <recommendedName>
        <fullName evidence="13">Phenylalanine--tRNA ligase alpha subunit</fullName>
        <ecNumber evidence="13">6.1.1.20</ecNumber>
    </recommendedName>
    <alternativeName>
        <fullName evidence="13">Phenylalanyl-tRNA synthetase alpha subunit</fullName>
        <shortName evidence="13">PheRS</shortName>
    </alternativeName>
</protein>
<keyword evidence="7 13" id="KW-0547">Nucleotide-binding</keyword>
<comment type="cofactor">
    <cofactor evidence="13">
        <name>Mg(2+)</name>
        <dbReference type="ChEBI" id="CHEBI:18420"/>
    </cofactor>
    <text evidence="13">Binds 2 magnesium ions per tetramer.</text>
</comment>
<evidence type="ECO:0000256" key="6">
    <source>
        <dbReference type="ARBA" id="ARBA00022723"/>
    </source>
</evidence>
<keyword evidence="6 13" id="KW-0479">Metal-binding</keyword>
<dbReference type="GO" id="GO:0004826">
    <property type="term" value="F:phenylalanine-tRNA ligase activity"/>
    <property type="evidence" value="ECO:0007669"/>
    <property type="project" value="UniProtKB-UniRule"/>
</dbReference>
<dbReference type="EC" id="6.1.1.20" evidence="13"/>
<evidence type="ECO:0000256" key="8">
    <source>
        <dbReference type="ARBA" id="ARBA00022840"/>
    </source>
</evidence>
<name>A0A0G4K5F6_9SPIR</name>
<evidence type="ECO:0000256" key="13">
    <source>
        <dbReference type="HAMAP-Rule" id="MF_00281"/>
    </source>
</evidence>
<comment type="similarity">
    <text evidence="2 13">Belongs to the class-II aminoacyl-tRNA synthetase family. Phe-tRNA synthetase alpha subunit type 1 subfamily.</text>
</comment>
<dbReference type="PROSITE" id="PS50862">
    <property type="entry name" value="AA_TRNA_LIGASE_II"/>
    <property type="match status" value="1"/>
</dbReference>
<evidence type="ECO:0000256" key="5">
    <source>
        <dbReference type="ARBA" id="ARBA00022598"/>
    </source>
</evidence>
<accession>A0A0G4K5F6</accession>
<evidence type="ECO:0000256" key="1">
    <source>
        <dbReference type="ARBA" id="ARBA00004496"/>
    </source>
</evidence>
<dbReference type="Pfam" id="PF01409">
    <property type="entry name" value="tRNA-synt_2d"/>
    <property type="match status" value="1"/>
</dbReference>
<dbReference type="Proteomes" id="UP000043763">
    <property type="component" value="Unassembled WGS sequence"/>
</dbReference>
<keyword evidence="16" id="KW-1185">Reference proteome</keyword>
<keyword evidence="4 13" id="KW-0963">Cytoplasm</keyword>
<dbReference type="InterPro" id="IPR045864">
    <property type="entry name" value="aa-tRNA-synth_II/BPL/LPL"/>
</dbReference>
<dbReference type="InterPro" id="IPR022911">
    <property type="entry name" value="Phe_tRNA_ligase_alpha1_bac"/>
</dbReference>
<evidence type="ECO:0000256" key="7">
    <source>
        <dbReference type="ARBA" id="ARBA00022741"/>
    </source>
</evidence>
<dbReference type="SUPFAM" id="SSF46589">
    <property type="entry name" value="tRNA-binding arm"/>
    <property type="match status" value="1"/>
</dbReference>
<organism evidence="15 16">
    <name type="scientific">Brachyspira suanatina</name>
    <dbReference type="NCBI Taxonomy" id="381802"/>
    <lineage>
        <taxon>Bacteria</taxon>
        <taxon>Pseudomonadati</taxon>
        <taxon>Spirochaetota</taxon>
        <taxon>Spirochaetia</taxon>
        <taxon>Brachyspirales</taxon>
        <taxon>Brachyspiraceae</taxon>
        <taxon>Brachyspira</taxon>
    </lineage>
</organism>
<dbReference type="NCBIfam" id="TIGR00468">
    <property type="entry name" value="pheS"/>
    <property type="match status" value="1"/>
</dbReference>
<dbReference type="InterPro" id="IPR004188">
    <property type="entry name" value="Phe-tRNA_ligase_II_N"/>
</dbReference>
<reference evidence="16" key="1">
    <citation type="submission" date="2015-04" db="EMBL/GenBank/DDBJ databases">
        <authorList>
            <person name="Mushtaq Mamoona"/>
        </authorList>
    </citation>
    <scope>NUCLEOTIDE SEQUENCE [LARGE SCALE GENOMIC DNA]</scope>
    <source>
        <strain evidence="16">AN4859/03</strain>
    </source>
</reference>
<dbReference type="EMBL" id="CVLB01000001">
    <property type="protein sequence ID" value="CRF32507.1"/>
    <property type="molecule type" value="Genomic_DNA"/>
</dbReference>
<keyword evidence="5 13" id="KW-0436">Ligase</keyword>
<dbReference type="PANTHER" id="PTHR11538">
    <property type="entry name" value="PHENYLALANYL-TRNA SYNTHETASE"/>
    <property type="match status" value="1"/>
</dbReference>
<feature type="domain" description="Aminoacyl-transfer RNA synthetases class-II family profile" evidence="14">
    <location>
        <begin position="105"/>
        <end position="318"/>
    </location>
</feature>
<evidence type="ECO:0000256" key="9">
    <source>
        <dbReference type="ARBA" id="ARBA00022842"/>
    </source>
</evidence>
<dbReference type="CDD" id="cd00496">
    <property type="entry name" value="PheRS_alpha_core"/>
    <property type="match status" value="1"/>
</dbReference>
<dbReference type="Gene3D" id="3.30.930.10">
    <property type="entry name" value="Bira Bifunctional Protein, Domain 2"/>
    <property type="match status" value="1"/>
</dbReference>
<dbReference type="PANTHER" id="PTHR11538:SF41">
    <property type="entry name" value="PHENYLALANINE--TRNA LIGASE, MITOCHONDRIAL"/>
    <property type="match status" value="1"/>
</dbReference>
<dbReference type="InterPro" id="IPR010978">
    <property type="entry name" value="tRNA-bd_arm"/>
</dbReference>
<dbReference type="GO" id="GO:0006432">
    <property type="term" value="P:phenylalanyl-tRNA aminoacylation"/>
    <property type="evidence" value="ECO:0007669"/>
    <property type="project" value="UniProtKB-UniRule"/>
</dbReference>
<dbReference type="InterPro" id="IPR002319">
    <property type="entry name" value="Phenylalanyl-tRNA_Synthase"/>
</dbReference>
<dbReference type="SUPFAM" id="SSF55681">
    <property type="entry name" value="Class II aaRS and biotin synthetases"/>
    <property type="match status" value="1"/>
</dbReference>
<feature type="binding site" evidence="13">
    <location>
        <position position="254"/>
    </location>
    <ligand>
        <name>Mg(2+)</name>
        <dbReference type="ChEBI" id="CHEBI:18420"/>
        <note>shared with beta subunit</note>
    </ligand>
</feature>
<dbReference type="OrthoDB" id="9800719at2"/>
<evidence type="ECO:0000313" key="15">
    <source>
        <dbReference type="EMBL" id="CRF32507.1"/>
    </source>
</evidence>
<comment type="subunit">
    <text evidence="3 13">Tetramer of two alpha and two beta subunits.</text>
</comment>
<evidence type="ECO:0000256" key="2">
    <source>
        <dbReference type="ARBA" id="ARBA00010207"/>
    </source>
</evidence>